<feature type="domain" description="Homeobox" evidence="11">
    <location>
        <begin position="46"/>
        <end position="106"/>
    </location>
</feature>
<proteinExistence type="inferred from homology"/>
<dbReference type="CDD" id="cd00086">
    <property type="entry name" value="homeodomain"/>
    <property type="match status" value="1"/>
</dbReference>
<comment type="subcellular location">
    <subcellularLocation>
        <location evidence="1 9 10">Nucleus</location>
    </subcellularLocation>
</comment>
<evidence type="ECO:0000256" key="5">
    <source>
        <dbReference type="ARBA" id="ARBA00023125"/>
    </source>
</evidence>
<dbReference type="GO" id="GO:0003677">
    <property type="term" value="F:DNA binding"/>
    <property type="evidence" value="ECO:0007669"/>
    <property type="project" value="UniProtKB-UniRule"/>
</dbReference>
<dbReference type="Gene3D" id="1.10.10.60">
    <property type="entry name" value="Homeodomain-like"/>
    <property type="match status" value="1"/>
</dbReference>
<keyword evidence="14" id="KW-1185">Reference proteome</keyword>
<accession>A0A9N7R5V3</accession>
<dbReference type="PROSITE" id="PS50848">
    <property type="entry name" value="START"/>
    <property type="match status" value="1"/>
</dbReference>
<evidence type="ECO:0000313" key="13">
    <source>
        <dbReference type="EMBL" id="CAA0813484.1"/>
    </source>
</evidence>
<dbReference type="InterPro" id="IPR023393">
    <property type="entry name" value="START-like_dom_sf"/>
</dbReference>
<keyword evidence="5 9" id="KW-0238">DNA-binding</keyword>
<dbReference type="Proteomes" id="UP001153555">
    <property type="component" value="Unassembled WGS sequence"/>
</dbReference>
<dbReference type="GO" id="GO:0000981">
    <property type="term" value="F:DNA-binding transcription factor activity, RNA polymerase II-specific"/>
    <property type="evidence" value="ECO:0007669"/>
    <property type="project" value="InterPro"/>
</dbReference>
<keyword evidence="8 9" id="KW-0539">Nucleus</keyword>
<evidence type="ECO:0000256" key="10">
    <source>
        <dbReference type="RuleBase" id="RU000682"/>
    </source>
</evidence>
<dbReference type="GO" id="GO:0008289">
    <property type="term" value="F:lipid binding"/>
    <property type="evidence" value="ECO:0007669"/>
    <property type="project" value="InterPro"/>
</dbReference>
<dbReference type="GO" id="GO:0005634">
    <property type="term" value="C:nucleus"/>
    <property type="evidence" value="ECO:0007669"/>
    <property type="project" value="UniProtKB-SubCell"/>
</dbReference>
<dbReference type="EMBL" id="CACSLK010011313">
    <property type="protein sequence ID" value="CAA0813484.1"/>
    <property type="molecule type" value="Genomic_DNA"/>
</dbReference>
<evidence type="ECO:0000256" key="6">
    <source>
        <dbReference type="ARBA" id="ARBA00023155"/>
    </source>
</evidence>
<evidence type="ECO:0000256" key="7">
    <source>
        <dbReference type="ARBA" id="ARBA00023163"/>
    </source>
</evidence>
<dbReference type="SUPFAM" id="SSF55961">
    <property type="entry name" value="Bet v1-like"/>
    <property type="match status" value="2"/>
</dbReference>
<dbReference type="PROSITE" id="PS00027">
    <property type="entry name" value="HOMEOBOX_1"/>
    <property type="match status" value="1"/>
</dbReference>
<keyword evidence="6 9" id="KW-0371">Homeobox</keyword>
<dbReference type="FunFam" id="1.10.10.60:FF:000229">
    <property type="entry name" value="Homeobox-leucine zipper protein HDG1"/>
    <property type="match status" value="1"/>
</dbReference>
<evidence type="ECO:0000256" key="2">
    <source>
        <dbReference type="ARBA" id="ARBA00006789"/>
    </source>
</evidence>
<organism evidence="13 14">
    <name type="scientific">Striga hermonthica</name>
    <name type="common">Purple witchweed</name>
    <name type="synonym">Buchnera hermonthica</name>
    <dbReference type="NCBI Taxonomy" id="68872"/>
    <lineage>
        <taxon>Eukaryota</taxon>
        <taxon>Viridiplantae</taxon>
        <taxon>Streptophyta</taxon>
        <taxon>Embryophyta</taxon>
        <taxon>Tracheophyta</taxon>
        <taxon>Spermatophyta</taxon>
        <taxon>Magnoliopsida</taxon>
        <taxon>eudicotyledons</taxon>
        <taxon>Gunneridae</taxon>
        <taxon>Pentapetalae</taxon>
        <taxon>asterids</taxon>
        <taxon>lamiids</taxon>
        <taxon>Lamiales</taxon>
        <taxon>Orobanchaceae</taxon>
        <taxon>Buchnereae</taxon>
        <taxon>Striga</taxon>
    </lineage>
</organism>
<evidence type="ECO:0000259" key="12">
    <source>
        <dbReference type="PROSITE" id="PS50848"/>
    </source>
</evidence>
<dbReference type="InterPro" id="IPR057993">
    <property type="entry name" value="HD-Zip_IV_C"/>
</dbReference>
<evidence type="ECO:0000313" key="14">
    <source>
        <dbReference type="Proteomes" id="UP001153555"/>
    </source>
</evidence>
<dbReference type="InterPro" id="IPR042160">
    <property type="entry name" value="HD-Zip_IV"/>
</dbReference>
<name>A0A9N7R5V3_STRHE</name>
<sequence>MENGEGNRKNCNFDACTSRCNILYLVKEMDLSYGGSGSGEEIYNSRKGKKQYHRHSTQQIQQLEAFYKECPHPDKNQRQQLSRELGLDQKQIKFWFQNKRTQIKAQNERADNNALRSENERIHFENIAMQEALENVICPACNGSFPGEEERRNNLLRLRMENSRLKEEHEKAIGFFANYMGYPSMPLPRTEPLANMQINQFPGEGVGPTGPSVEHVPRLAENPITPPWLSGITDVDRSNIIETAVGSINELMELMHVNEPIWVRTPANGRCTMHRESYDKLYPHSNHIKTASARFESSKDSGEVEMSALKLVEILLDVNKWKDMFPTIISKAKVIDILDTGILGGLLHLMYEKEHVLSPLVAPREFFFVRYCRQLNPTTWLMVDVSYDFLRGFQDGAPTHSWKLPSGCMVEDMSNGKSTVTWIEHVHVDDKSLTHRLYRDLVRGCQAYGAKRWITTLQRMCERFAFSRGEIPAPRNGLEGVITSFEGRRNVMKLSHRMVKNFCEALSMSDNLDFPHLSDFENSGVRISFRKSDEPGQVDGFVVSAATSIWLPLLKEDLFDYLRDEKNRYQWDVLSSGNPANAVARISTGAHPGNCVSIIQPFVPKETKMLMLQESSLDSLGALLIYAPMDLPTIISVVNGEDNMRIPILPSGYVISGDGRTNKANAASSSSNPNNSSTGSLLTVAFQILVCRGPLTKELNMESVATVHALISSTIEKIKTGLNVSD</sequence>
<dbReference type="InterPro" id="IPR017970">
    <property type="entry name" value="Homeobox_CS"/>
</dbReference>
<dbReference type="SUPFAM" id="SSF46689">
    <property type="entry name" value="Homeodomain-like"/>
    <property type="match status" value="1"/>
</dbReference>
<evidence type="ECO:0000259" key="11">
    <source>
        <dbReference type="PROSITE" id="PS50071"/>
    </source>
</evidence>
<dbReference type="InterPro" id="IPR001356">
    <property type="entry name" value="HD"/>
</dbReference>
<comment type="similarity">
    <text evidence="2">Belongs to the HD-ZIP homeobox family. Class IV subfamily.</text>
</comment>
<dbReference type="InterPro" id="IPR002913">
    <property type="entry name" value="START_lipid-bd_dom"/>
</dbReference>
<comment type="caution">
    <text evidence="13">The sequence shown here is derived from an EMBL/GenBank/DDBJ whole genome shotgun (WGS) entry which is preliminary data.</text>
</comment>
<dbReference type="Pfam" id="PF25797">
    <property type="entry name" value="PDF2_C"/>
    <property type="match status" value="1"/>
</dbReference>
<dbReference type="PROSITE" id="PS50071">
    <property type="entry name" value="HOMEOBOX_2"/>
    <property type="match status" value="1"/>
</dbReference>
<dbReference type="PANTHER" id="PTHR45654:SF9">
    <property type="entry name" value="HOMEOBOX-LEUCINE ZIPPER PROTEIN HDG10-RELATED"/>
    <property type="match status" value="1"/>
</dbReference>
<gene>
    <name evidence="13" type="ORF">SHERM_14043</name>
</gene>
<dbReference type="SMART" id="SM00234">
    <property type="entry name" value="START"/>
    <property type="match status" value="1"/>
</dbReference>
<protein>
    <submittedName>
        <fullName evidence="13">Homeobox-leucine zipper protein HDG11</fullName>
    </submittedName>
</protein>
<evidence type="ECO:0000256" key="3">
    <source>
        <dbReference type="ARBA" id="ARBA00023015"/>
    </source>
</evidence>
<keyword evidence="7" id="KW-0804">Transcription</keyword>
<dbReference type="InterPro" id="IPR009057">
    <property type="entry name" value="Homeodomain-like_sf"/>
</dbReference>
<dbReference type="Gene3D" id="3.30.530.20">
    <property type="match status" value="1"/>
</dbReference>
<evidence type="ECO:0000256" key="4">
    <source>
        <dbReference type="ARBA" id="ARBA00023054"/>
    </source>
</evidence>
<dbReference type="OrthoDB" id="6159439at2759"/>
<dbReference type="Pfam" id="PF01852">
    <property type="entry name" value="START"/>
    <property type="match status" value="1"/>
</dbReference>
<evidence type="ECO:0000256" key="1">
    <source>
        <dbReference type="ARBA" id="ARBA00004123"/>
    </source>
</evidence>
<evidence type="ECO:0000256" key="8">
    <source>
        <dbReference type="ARBA" id="ARBA00023242"/>
    </source>
</evidence>
<dbReference type="AlphaFoldDB" id="A0A9N7R5V3"/>
<feature type="domain" description="START" evidence="12">
    <location>
        <begin position="233"/>
        <end position="466"/>
    </location>
</feature>
<dbReference type="PANTHER" id="PTHR45654">
    <property type="entry name" value="HOMEOBOX-LEUCINE ZIPPER PROTEIN MERISTEM L1"/>
    <property type="match status" value="1"/>
</dbReference>
<keyword evidence="4" id="KW-0175">Coiled coil</keyword>
<reference evidence="13" key="1">
    <citation type="submission" date="2019-12" db="EMBL/GenBank/DDBJ databases">
        <authorList>
            <person name="Scholes J."/>
        </authorList>
    </citation>
    <scope>NUCLEOTIDE SEQUENCE</scope>
</reference>
<evidence type="ECO:0000256" key="9">
    <source>
        <dbReference type="PROSITE-ProRule" id="PRU00108"/>
    </source>
</evidence>
<dbReference type="CDD" id="cd08875">
    <property type="entry name" value="START_ArGLABRA2_like"/>
    <property type="match status" value="1"/>
</dbReference>
<feature type="DNA-binding region" description="Homeobox" evidence="9">
    <location>
        <begin position="48"/>
        <end position="107"/>
    </location>
</feature>
<dbReference type="SMART" id="SM00389">
    <property type="entry name" value="HOX"/>
    <property type="match status" value="1"/>
</dbReference>
<dbReference type="Pfam" id="PF00046">
    <property type="entry name" value="Homeodomain"/>
    <property type="match status" value="1"/>
</dbReference>
<keyword evidence="3" id="KW-0805">Transcription regulation</keyword>